<sequence length="393" mass="39023">MSASLFVDVIVVLHLLVALADGLRRGLLRTIGGLAGIVLGAVGASVAVPAVSAWASGSEWRLPAVIGTAILTVGVCYAIGAAVGGLFGRGAELIALGPLDRLAGGAAGLAITTLVWLMITSAVSLLGVPPITTAVAGSSVIRALDGITPAPVRESVARLQSSLTDQGASWLVTAINAPSQVPSIAAVASNDPRVIAASRSVVRVSGTAWACTIGVTGSGFVAADDRVITNAHVVAGVSEPVIEAPGETPHTGRVVYLDTDADLAVIAVDHLDAAPLTLDNATSAERDAVVAGYPFGGPLTLGSAQVFSDATISLLVDGAPRSREVLTLAAVVNQGNSGGPLLSLDGTVKGVVFGKAASVDNVGYAIPLSTLAPVMARASALKTTVGSGSCRAS</sequence>
<proteinExistence type="predicted"/>
<comment type="caution">
    <text evidence="6">The sequence shown here is derived from an EMBL/GenBank/DDBJ whole genome shotgun (WGS) entry which is preliminary data.</text>
</comment>
<evidence type="ECO:0000313" key="6">
    <source>
        <dbReference type="EMBL" id="KKM46594.1"/>
    </source>
</evidence>
<dbReference type="PRINTS" id="PR00834">
    <property type="entry name" value="PROTEASES2C"/>
</dbReference>
<feature type="transmembrane region" description="Helical" evidence="5">
    <location>
        <begin position="62"/>
        <end position="87"/>
    </location>
</feature>
<dbReference type="PATRIC" id="fig|145458.7.peg.51"/>
<comment type="subcellular location">
    <subcellularLocation>
        <location evidence="1">Membrane</location>
        <topology evidence="1">Multi-pass membrane protein</topology>
    </subcellularLocation>
</comment>
<dbReference type="Proteomes" id="UP000052979">
    <property type="component" value="Unassembled WGS sequence"/>
</dbReference>
<dbReference type="InterPro" id="IPR001940">
    <property type="entry name" value="Peptidase_S1C"/>
</dbReference>
<dbReference type="GO" id="GO:0016020">
    <property type="term" value="C:membrane"/>
    <property type="evidence" value="ECO:0007669"/>
    <property type="project" value="UniProtKB-SubCell"/>
</dbReference>
<dbReference type="SUPFAM" id="SSF50494">
    <property type="entry name" value="Trypsin-like serine proteases"/>
    <property type="match status" value="1"/>
</dbReference>
<dbReference type="NCBIfam" id="NF033740">
    <property type="entry name" value="MarP_fam_protase"/>
    <property type="match status" value="1"/>
</dbReference>
<dbReference type="KEGG" id="rtc:APU90_06240"/>
<dbReference type="InterPro" id="IPR003825">
    <property type="entry name" value="Colicin-V_CvpA"/>
</dbReference>
<evidence type="ECO:0000256" key="1">
    <source>
        <dbReference type="ARBA" id="ARBA00004141"/>
    </source>
</evidence>
<evidence type="ECO:0000256" key="5">
    <source>
        <dbReference type="SAM" id="Phobius"/>
    </source>
</evidence>
<dbReference type="Pfam" id="PF13365">
    <property type="entry name" value="Trypsin_2"/>
    <property type="match status" value="1"/>
</dbReference>
<protein>
    <submittedName>
        <fullName evidence="7">Serine protease</fullName>
    </submittedName>
</protein>
<dbReference type="STRING" id="145458.APU90_06240"/>
<dbReference type="InterPro" id="IPR009003">
    <property type="entry name" value="Peptidase_S1_PA"/>
</dbReference>
<keyword evidence="3 5" id="KW-1133">Transmembrane helix</keyword>
<dbReference type="InterPro" id="IPR047680">
    <property type="entry name" value="MarP-like"/>
</dbReference>
<dbReference type="GeneID" id="93666184"/>
<name>A0A0C5BF33_9MICO</name>
<evidence type="ECO:0000256" key="4">
    <source>
        <dbReference type="ARBA" id="ARBA00023136"/>
    </source>
</evidence>
<dbReference type="KEGG" id="rtx:TI83_00240"/>
<dbReference type="Pfam" id="PF02674">
    <property type="entry name" value="Colicin_V"/>
    <property type="match status" value="1"/>
</dbReference>
<evidence type="ECO:0000313" key="9">
    <source>
        <dbReference type="Proteomes" id="UP000237966"/>
    </source>
</evidence>
<feature type="transmembrane region" description="Helical" evidence="5">
    <location>
        <begin position="107"/>
        <end position="128"/>
    </location>
</feature>
<keyword evidence="8" id="KW-1185">Reference proteome</keyword>
<reference evidence="7 9" key="2">
    <citation type="submission" date="2018-02" db="EMBL/GenBank/DDBJ databases">
        <title>Bacteriophage NCPPB3778 and a type I-E CRISPR drive the evolution of the US Biological Select Agent, Rathayibacter toxicus.</title>
        <authorList>
            <person name="Davis E.W.II."/>
            <person name="Tabima J.F."/>
            <person name="Weisberg A.J."/>
            <person name="Lopes L.D."/>
            <person name="Wiseman M.S."/>
            <person name="Wiseman M.S."/>
            <person name="Pupko T."/>
            <person name="Belcher M.S."/>
            <person name="Sechler A.J."/>
            <person name="Tancos M.A."/>
            <person name="Schroeder B.K."/>
            <person name="Murray T.D."/>
            <person name="Luster D.G."/>
            <person name="Schneider W.L."/>
            <person name="Rogers E."/>
            <person name="Andreote F.D."/>
            <person name="Grunwald N.J."/>
            <person name="Putnam M.L."/>
            <person name="Chang J.H."/>
        </authorList>
    </citation>
    <scope>NUCLEOTIDE SEQUENCE [LARGE SCALE GENOMIC DNA]</scope>
    <source>
        <strain evidence="7 9">FH99</strain>
    </source>
</reference>
<dbReference type="Gene3D" id="2.40.10.10">
    <property type="entry name" value="Trypsin-like serine proteases"/>
    <property type="match status" value="2"/>
</dbReference>
<evidence type="ECO:0000313" key="7">
    <source>
        <dbReference type="EMBL" id="PPI17060.1"/>
    </source>
</evidence>
<dbReference type="AlphaFoldDB" id="A0A0C5BF33"/>
<evidence type="ECO:0000256" key="3">
    <source>
        <dbReference type="ARBA" id="ARBA00022989"/>
    </source>
</evidence>
<evidence type="ECO:0000313" key="8">
    <source>
        <dbReference type="Proteomes" id="UP000052979"/>
    </source>
</evidence>
<dbReference type="PANTHER" id="PTHR45980:SF9">
    <property type="entry name" value="PROTEASE DO-LIKE 10, MITOCHONDRIAL-RELATED"/>
    <property type="match status" value="1"/>
</dbReference>
<dbReference type="GO" id="GO:0006508">
    <property type="term" value="P:proteolysis"/>
    <property type="evidence" value="ECO:0007669"/>
    <property type="project" value="UniProtKB-KW"/>
</dbReference>
<gene>
    <name evidence="7" type="ORF">C5C51_00040</name>
    <name evidence="6" type="ORF">VT73_02400</name>
</gene>
<dbReference type="GO" id="GO:0004252">
    <property type="term" value="F:serine-type endopeptidase activity"/>
    <property type="evidence" value="ECO:0007669"/>
    <property type="project" value="InterPro"/>
</dbReference>
<keyword evidence="7" id="KW-0645">Protease</keyword>
<dbReference type="EMBL" id="LBFI01000017">
    <property type="protein sequence ID" value="KKM46594.1"/>
    <property type="molecule type" value="Genomic_DNA"/>
</dbReference>
<keyword evidence="7" id="KW-0378">Hydrolase</keyword>
<keyword evidence="2 5" id="KW-0812">Transmembrane</keyword>
<dbReference type="eggNOG" id="COG0265">
    <property type="taxonomic scope" value="Bacteria"/>
</dbReference>
<dbReference type="GO" id="GO:0009403">
    <property type="term" value="P:toxin biosynthetic process"/>
    <property type="evidence" value="ECO:0007669"/>
    <property type="project" value="InterPro"/>
</dbReference>
<keyword evidence="4 5" id="KW-0472">Membrane</keyword>
<dbReference type="OrthoDB" id="9766361at2"/>
<feature type="transmembrane region" description="Helical" evidence="5">
    <location>
        <begin position="30"/>
        <end position="55"/>
    </location>
</feature>
<evidence type="ECO:0000256" key="2">
    <source>
        <dbReference type="ARBA" id="ARBA00022692"/>
    </source>
</evidence>
<dbReference type="EMBL" id="PSWU01000001">
    <property type="protein sequence ID" value="PPI17060.1"/>
    <property type="molecule type" value="Genomic_DNA"/>
</dbReference>
<accession>A0A0C5BF33</accession>
<dbReference type="Proteomes" id="UP000237966">
    <property type="component" value="Unassembled WGS sequence"/>
</dbReference>
<reference evidence="6 8" key="1">
    <citation type="submission" date="2015-04" db="EMBL/GenBank/DDBJ databases">
        <title>Draft genome sequence of Rathayibacter toxicus strain FH-142 (AKA 70134 or CS 32), a Western Australian isolate.</title>
        <authorList>
            <consortium name="Consortium for Microbial Forensics and Genomics (microFORGE)"/>
            <person name="Knight B.M."/>
            <person name="Roberts D.P."/>
            <person name="Lin D."/>
            <person name="Hari K."/>
            <person name="Fletcher J."/>
            <person name="Melcher U."/>
            <person name="Blagden T."/>
            <person name="Luster D.G."/>
            <person name="Sechler A.J."/>
            <person name="Schneider W.L."/>
            <person name="Winegar R.A."/>
        </authorList>
    </citation>
    <scope>NUCLEOTIDE SEQUENCE [LARGE SCALE GENOMIC DNA]</scope>
    <source>
        <strain evidence="6 8">FH142</strain>
    </source>
</reference>
<dbReference type="PANTHER" id="PTHR45980">
    <property type="match status" value="1"/>
</dbReference>
<dbReference type="InterPro" id="IPR043504">
    <property type="entry name" value="Peptidase_S1_PA_chymotrypsin"/>
</dbReference>
<organism evidence="6 8">
    <name type="scientific">Rathayibacter toxicus</name>
    <dbReference type="NCBI Taxonomy" id="145458"/>
    <lineage>
        <taxon>Bacteria</taxon>
        <taxon>Bacillati</taxon>
        <taxon>Actinomycetota</taxon>
        <taxon>Actinomycetes</taxon>
        <taxon>Micrococcales</taxon>
        <taxon>Microbacteriaceae</taxon>
        <taxon>Rathayibacter</taxon>
    </lineage>
</organism>
<dbReference type="RefSeq" id="WP_027692279.1">
    <property type="nucleotide sequence ID" value="NZ_CP010848.1"/>
</dbReference>